<comment type="similarity">
    <text evidence="1">Belongs to the FldB/FldC dehydratase alpha/beta subunit family.</text>
</comment>
<evidence type="ECO:0000256" key="1">
    <source>
        <dbReference type="ARBA" id="ARBA00005806"/>
    </source>
</evidence>
<protein>
    <submittedName>
        <fullName evidence="5">Benzoyl-CoA reductase subunit B</fullName>
        <ecNumber evidence="5">1.3.7.8</ecNumber>
    </submittedName>
</protein>
<dbReference type="Proteomes" id="UP000323886">
    <property type="component" value="Unassembled WGS sequence"/>
</dbReference>
<dbReference type="GO" id="GO:0046872">
    <property type="term" value="F:metal ion binding"/>
    <property type="evidence" value="ECO:0007669"/>
    <property type="project" value="UniProtKB-KW"/>
</dbReference>
<proteinExistence type="inferred from homology"/>
<evidence type="ECO:0000313" key="5">
    <source>
        <dbReference type="EMBL" id="KAA5603550.1"/>
    </source>
</evidence>
<keyword evidence="2" id="KW-0479">Metal-binding</keyword>
<dbReference type="AlphaFoldDB" id="A0A5M6I5P2"/>
<evidence type="ECO:0000256" key="3">
    <source>
        <dbReference type="ARBA" id="ARBA00023004"/>
    </source>
</evidence>
<dbReference type="PANTHER" id="PTHR30548:SF4">
    <property type="entry name" value="SUBUNIT OF OXYGEN-SENSITIVE 2-HYDROXYISOCAPROYL-COA DEHYDRATASE"/>
    <property type="match status" value="1"/>
</dbReference>
<dbReference type="NCBIfam" id="TIGR02260">
    <property type="entry name" value="benz_CoA_red_B"/>
    <property type="match status" value="1"/>
</dbReference>
<dbReference type="RefSeq" id="WP_150095660.1">
    <property type="nucleotide sequence ID" value="NZ_VWPL01000001.1"/>
</dbReference>
<comment type="caution">
    <text evidence="5">The sequence shown here is derived from an EMBL/GenBank/DDBJ whole genome shotgun (WGS) entry which is preliminary data.</text>
</comment>
<dbReference type="EC" id="1.3.7.8" evidence="5"/>
<accession>A0A5M6I5P2</accession>
<evidence type="ECO:0000256" key="4">
    <source>
        <dbReference type="ARBA" id="ARBA00023014"/>
    </source>
</evidence>
<dbReference type="Gene3D" id="3.40.50.11890">
    <property type="match status" value="1"/>
</dbReference>
<name>A0A5M6I5P2_9HYPH</name>
<evidence type="ECO:0000313" key="6">
    <source>
        <dbReference type="Proteomes" id="UP000323886"/>
    </source>
</evidence>
<dbReference type="InterPro" id="IPR010327">
    <property type="entry name" value="FldB/FldC_alpha/beta"/>
</dbReference>
<sequence length="427" mass="47986">MSEAVKEPSMLLQKEMIAKNYDAITSKHQSGRKVSSTFVPGNLNELLASFGILNNLPEINAIQNGMRKLSGDYILEAEKSGHSEDVCTYVKADIGMMGKGNIAPNGKPFPDPDVLLLSYTGCYTFMKWFELLREEYKCPTLMLHVPYEGDGHSTKNMRDYIVSQLKEVIIPGLEQVSGVKFDIDRLREALRNSAKAEDDLVWVLEQGKRTPSPIDAYFGGVYYIGPIFTAFRGTPEAIAYYQALRKEVQARIDAGVGPVTPDGSNFSDQKYRLVVEGPPNWTSFRDFWKMFYDEGAVVVASSYTKVGGMYDLGFRHDPDHPLESLADYCLGCYTNRNLPTRVDILTKYVEDYQADGLLINSIKSCNSFSAGQLMIMKEVERRTSKPGAFIETDLVDPRYFSAANVKNRLESYFQMIEQKRRGAARAA</sequence>
<keyword evidence="4" id="KW-0411">Iron-sulfur</keyword>
<keyword evidence="5" id="KW-0560">Oxidoreductase</keyword>
<dbReference type="OrthoDB" id="9810278at2"/>
<dbReference type="Gene3D" id="3.40.50.11900">
    <property type="match status" value="1"/>
</dbReference>
<keyword evidence="3" id="KW-0408">Iron</keyword>
<organism evidence="5 6">
    <name type="scientific">Blastochloris sulfoviridis</name>
    <dbReference type="NCBI Taxonomy" id="50712"/>
    <lineage>
        <taxon>Bacteria</taxon>
        <taxon>Pseudomonadati</taxon>
        <taxon>Pseudomonadota</taxon>
        <taxon>Alphaproteobacteria</taxon>
        <taxon>Hyphomicrobiales</taxon>
        <taxon>Blastochloridaceae</taxon>
        <taxon>Blastochloris</taxon>
    </lineage>
</organism>
<dbReference type="GO" id="GO:0018522">
    <property type="term" value="F:benzoyl-CoA reductase activity"/>
    <property type="evidence" value="ECO:0007669"/>
    <property type="project" value="UniProtKB-EC"/>
</dbReference>
<dbReference type="PANTHER" id="PTHR30548">
    <property type="entry name" value="2-HYDROXYGLUTARYL-COA DEHYDRATASE, D-COMPONENT-RELATED"/>
    <property type="match status" value="1"/>
</dbReference>
<evidence type="ECO:0000256" key="2">
    <source>
        <dbReference type="ARBA" id="ARBA00022723"/>
    </source>
</evidence>
<dbReference type="GO" id="GO:0051536">
    <property type="term" value="F:iron-sulfur cluster binding"/>
    <property type="evidence" value="ECO:0007669"/>
    <property type="project" value="UniProtKB-KW"/>
</dbReference>
<dbReference type="Pfam" id="PF06050">
    <property type="entry name" value="HGD-D"/>
    <property type="match status" value="1"/>
</dbReference>
<dbReference type="InterPro" id="IPR011955">
    <property type="entry name" value="Benzoyl_CoA_Rdtase_B"/>
</dbReference>
<dbReference type="EMBL" id="VWPL01000001">
    <property type="protein sequence ID" value="KAA5603550.1"/>
    <property type="molecule type" value="Genomic_DNA"/>
</dbReference>
<keyword evidence="6" id="KW-1185">Reference proteome</keyword>
<gene>
    <name evidence="5" type="primary">bcrB</name>
    <name evidence="5" type="ORF">F1193_00180</name>
</gene>
<reference evidence="5 6" key="1">
    <citation type="submission" date="2019-09" db="EMBL/GenBank/DDBJ databases">
        <title>Draft Whole-Genome sequence of Blastochloris sulfoviridis DSM 729.</title>
        <authorList>
            <person name="Meyer T.E."/>
            <person name="Kyndt J.A."/>
        </authorList>
    </citation>
    <scope>NUCLEOTIDE SEQUENCE [LARGE SCALE GENOMIC DNA]</scope>
    <source>
        <strain evidence="5 6">DSM 729</strain>
    </source>
</reference>